<gene>
    <name evidence="4" type="ORF">RND81_09G258300</name>
</gene>
<feature type="domain" description="Neprosin PEP catalytic" evidence="3">
    <location>
        <begin position="101"/>
        <end position="353"/>
    </location>
</feature>
<evidence type="ECO:0000256" key="1">
    <source>
        <dbReference type="SAM" id="MobiDB-lite"/>
    </source>
</evidence>
<protein>
    <recommendedName>
        <fullName evidence="3">Neprosin PEP catalytic domain-containing protein</fullName>
    </recommendedName>
</protein>
<name>A0AAW1IR01_SAPOF</name>
<feature type="chain" id="PRO_5043833597" description="Neprosin PEP catalytic domain-containing protein" evidence="2">
    <location>
        <begin position="23"/>
        <end position="353"/>
    </location>
</feature>
<feature type="signal peptide" evidence="2">
    <location>
        <begin position="1"/>
        <end position="22"/>
    </location>
</feature>
<dbReference type="PROSITE" id="PS52045">
    <property type="entry name" value="NEPROSIN_PEP_CD"/>
    <property type="match status" value="1"/>
</dbReference>
<evidence type="ECO:0000313" key="4">
    <source>
        <dbReference type="EMBL" id="KAK9692351.1"/>
    </source>
</evidence>
<proteinExistence type="predicted"/>
<accession>A0AAW1IR01</accession>
<dbReference type="EMBL" id="JBDFQZ010000009">
    <property type="protein sequence ID" value="KAK9692351.1"/>
    <property type="molecule type" value="Genomic_DNA"/>
</dbReference>
<dbReference type="Proteomes" id="UP001443914">
    <property type="component" value="Unassembled WGS sequence"/>
</dbReference>
<keyword evidence="5" id="KW-1185">Reference proteome</keyword>
<evidence type="ECO:0000313" key="5">
    <source>
        <dbReference type="Proteomes" id="UP001443914"/>
    </source>
</evidence>
<dbReference type="AlphaFoldDB" id="A0AAW1IR01"/>
<feature type="region of interest" description="Disordered" evidence="1">
    <location>
        <begin position="270"/>
        <end position="292"/>
    </location>
</feature>
<dbReference type="InterPro" id="IPR004314">
    <property type="entry name" value="Neprosin"/>
</dbReference>
<dbReference type="PANTHER" id="PTHR31589">
    <property type="entry name" value="PROTEIN, PUTATIVE (DUF239)-RELATED-RELATED"/>
    <property type="match status" value="1"/>
</dbReference>
<evidence type="ECO:0000256" key="2">
    <source>
        <dbReference type="SAM" id="SignalP"/>
    </source>
</evidence>
<comment type="caution">
    <text evidence="4">The sequence shown here is derived from an EMBL/GenBank/DDBJ whole genome shotgun (WGS) entry which is preliminary data.</text>
</comment>
<evidence type="ECO:0000259" key="3">
    <source>
        <dbReference type="PROSITE" id="PS52045"/>
    </source>
</evidence>
<reference evidence="4" key="1">
    <citation type="submission" date="2024-03" db="EMBL/GenBank/DDBJ databases">
        <title>WGS assembly of Saponaria officinalis var. Norfolk2.</title>
        <authorList>
            <person name="Jenkins J."/>
            <person name="Shu S."/>
            <person name="Grimwood J."/>
            <person name="Barry K."/>
            <person name="Goodstein D."/>
            <person name="Schmutz J."/>
            <person name="Leebens-Mack J."/>
            <person name="Osbourn A."/>
        </authorList>
    </citation>
    <scope>NUCLEOTIDE SEQUENCE [LARGE SCALE GENOMIC DNA]</scope>
    <source>
        <strain evidence="4">JIC</strain>
    </source>
</reference>
<keyword evidence="2" id="KW-0732">Signal</keyword>
<organism evidence="4 5">
    <name type="scientific">Saponaria officinalis</name>
    <name type="common">Common soapwort</name>
    <name type="synonym">Lychnis saponaria</name>
    <dbReference type="NCBI Taxonomy" id="3572"/>
    <lineage>
        <taxon>Eukaryota</taxon>
        <taxon>Viridiplantae</taxon>
        <taxon>Streptophyta</taxon>
        <taxon>Embryophyta</taxon>
        <taxon>Tracheophyta</taxon>
        <taxon>Spermatophyta</taxon>
        <taxon>Magnoliopsida</taxon>
        <taxon>eudicotyledons</taxon>
        <taxon>Gunneridae</taxon>
        <taxon>Pentapetalae</taxon>
        <taxon>Caryophyllales</taxon>
        <taxon>Caryophyllaceae</taxon>
        <taxon>Caryophylleae</taxon>
        <taxon>Saponaria</taxon>
    </lineage>
</organism>
<dbReference type="PANTHER" id="PTHR31589:SF223">
    <property type="entry name" value="PROTEIN, PUTATIVE (DUF239)-RELATED"/>
    <property type="match status" value="1"/>
</dbReference>
<sequence length="353" mass="39076">MTYFMTLALFAIFLLAFGGVQGRTLAHRPGLANTTQGGRIYDCVDFYEQPAFSHPSLKHLIPKERQNSALSKKVKFNKKDGCPSGTVPIASSTGDPPLHLIPAQVHCYAVVRTKLDGSNRKFFGTSAHESVNKPDVTGYQWSTSRFKLWVGDESIIAGWAVFPDYFKDHEAHLFVIYTNGVSHCFNTDCPGFVQLSSQLPLGVVPDRYSEIGGQQVFWNISIELDKSTGNWHLYLTSPTISKEEIGYWPGNLFKQLKNAVAQVEWGGEINDPGAANPAPEMGSGERPGETGTGNYASFFSQITVIDENSNHVEPQGTEEFNDCPDLYFIDDMGNQGGYEGRIIFYGGKQTYRS</sequence>
<dbReference type="Pfam" id="PF03080">
    <property type="entry name" value="Neprosin"/>
    <property type="match status" value="1"/>
</dbReference>
<dbReference type="InterPro" id="IPR053168">
    <property type="entry name" value="Glutamic_endopeptidase"/>
</dbReference>